<dbReference type="InterPro" id="IPR019734">
    <property type="entry name" value="TPR_rpt"/>
</dbReference>
<dbReference type="PROSITE" id="PS50005">
    <property type="entry name" value="TPR"/>
    <property type="match status" value="1"/>
</dbReference>
<feature type="repeat" description="TPR" evidence="1">
    <location>
        <begin position="346"/>
        <end position="379"/>
    </location>
</feature>
<dbReference type="Pfam" id="PF13432">
    <property type="entry name" value="TPR_16"/>
    <property type="match status" value="2"/>
</dbReference>
<dbReference type="Gene3D" id="1.25.40.10">
    <property type="entry name" value="Tetratricopeptide repeat domain"/>
    <property type="match status" value="3"/>
</dbReference>
<sequence length="432" mass="46437">MNRPTRAALTVTVAALALFTVGAVFGLREQAQPGPRALTVTPADQRARTIERAQQRLRALPGDYRTWAELGLAYVEQARVSADPSRYPLAETALRRSLAVRDNPNALTGLGALANARHDFGAARTFALRALRSNAFDVYAYGVLADAETQLGNAEAATTAVQRMLDLRPGLAAYARGSYDLEQRGRLTEAEDLMRRALDAATDPADRAFCRHQLGDLAWFRGDLTRATAEYAAGLAADPAYQPLLRGRARISAATGQVDAAVTDAATVAARTPTPDTLLEYAEYLRLAGRHTDADRQLHLAGAAHEIFVANGGRDDLTAALLALARGDRAEAVTAAQTEWRRRPFAEVADVLARSLHAAGRDDEALPYARKAVALSPHNAGYTFHEAQIALARGDRAAARALLTKTRDLNPYFSPTDGPTAARALADLEVQP</sequence>
<evidence type="ECO:0000313" key="3">
    <source>
        <dbReference type="Proteomes" id="UP001523216"/>
    </source>
</evidence>
<gene>
    <name evidence="2" type="ORF">LXN57_45540</name>
</gene>
<keyword evidence="1" id="KW-0802">TPR repeat</keyword>
<organism evidence="2 3">
    <name type="scientific">Paractinoplanes hotanensis</name>
    <dbReference type="NCBI Taxonomy" id="2906497"/>
    <lineage>
        <taxon>Bacteria</taxon>
        <taxon>Bacillati</taxon>
        <taxon>Actinomycetota</taxon>
        <taxon>Actinomycetes</taxon>
        <taxon>Micromonosporales</taxon>
        <taxon>Micromonosporaceae</taxon>
        <taxon>Paractinoplanes</taxon>
    </lineage>
</organism>
<dbReference type="SUPFAM" id="SSF48452">
    <property type="entry name" value="TPR-like"/>
    <property type="match status" value="2"/>
</dbReference>
<dbReference type="Proteomes" id="UP001523216">
    <property type="component" value="Unassembled WGS sequence"/>
</dbReference>
<accession>A0ABT0YGJ3</accession>
<proteinExistence type="predicted"/>
<evidence type="ECO:0000313" key="2">
    <source>
        <dbReference type="EMBL" id="MCM4084815.1"/>
    </source>
</evidence>
<keyword evidence="3" id="KW-1185">Reference proteome</keyword>
<dbReference type="RefSeq" id="WP_251804553.1">
    <property type="nucleotide sequence ID" value="NZ_JAMQOL010000084.1"/>
</dbReference>
<dbReference type="InterPro" id="IPR011990">
    <property type="entry name" value="TPR-like_helical_dom_sf"/>
</dbReference>
<protein>
    <recommendedName>
        <fullName evidence="4">Tetratricopeptide repeat protein</fullName>
    </recommendedName>
</protein>
<comment type="caution">
    <text evidence="2">The sequence shown here is derived from an EMBL/GenBank/DDBJ whole genome shotgun (WGS) entry which is preliminary data.</text>
</comment>
<evidence type="ECO:0000256" key="1">
    <source>
        <dbReference type="PROSITE-ProRule" id="PRU00339"/>
    </source>
</evidence>
<dbReference type="SMART" id="SM00028">
    <property type="entry name" value="TPR"/>
    <property type="match status" value="5"/>
</dbReference>
<dbReference type="EMBL" id="JAMQOL010000084">
    <property type="protein sequence ID" value="MCM4084815.1"/>
    <property type="molecule type" value="Genomic_DNA"/>
</dbReference>
<reference evidence="2 3" key="1">
    <citation type="submission" date="2022-06" db="EMBL/GenBank/DDBJ databases">
        <title>Actinoplanes abujensis sp. nov., isolated from Nigerian arid soil.</title>
        <authorList>
            <person name="Ding P."/>
        </authorList>
    </citation>
    <scope>NUCLEOTIDE SEQUENCE [LARGE SCALE GENOMIC DNA]</scope>
    <source>
        <strain evidence="3">TRM88002</strain>
    </source>
</reference>
<name>A0ABT0YGJ3_9ACTN</name>
<evidence type="ECO:0008006" key="4">
    <source>
        <dbReference type="Google" id="ProtNLM"/>
    </source>
</evidence>